<evidence type="ECO:0000256" key="2">
    <source>
        <dbReference type="SAM" id="SignalP"/>
    </source>
</evidence>
<dbReference type="AlphaFoldDB" id="A0A932ZT66"/>
<feature type="chain" id="PRO_5037044604" description="Outer membrane protein assembly factor BamD" evidence="2">
    <location>
        <begin position="21"/>
        <end position="142"/>
    </location>
</feature>
<feature type="non-terminal residue" evidence="3">
    <location>
        <position position="142"/>
    </location>
</feature>
<keyword evidence="2" id="KW-0732">Signal</keyword>
<dbReference type="Proteomes" id="UP000752292">
    <property type="component" value="Unassembled WGS sequence"/>
</dbReference>
<feature type="region of interest" description="Disordered" evidence="1">
    <location>
        <begin position="31"/>
        <end position="55"/>
    </location>
</feature>
<feature type="signal peptide" evidence="2">
    <location>
        <begin position="1"/>
        <end position="20"/>
    </location>
</feature>
<dbReference type="EMBL" id="JACQRX010000123">
    <property type="protein sequence ID" value="MBI4251353.1"/>
    <property type="molecule type" value="Genomic_DNA"/>
</dbReference>
<comment type="caution">
    <text evidence="3">The sequence shown here is derived from an EMBL/GenBank/DDBJ whole genome shotgun (WGS) entry which is preliminary data.</text>
</comment>
<feature type="compositionally biased region" description="Low complexity" evidence="1">
    <location>
        <begin position="31"/>
        <end position="45"/>
    </location>
</feature>
<organism evidence="3 4">
    <name type="scientific">Tectimicrobiota bacterium</name>
    <dbReference type="NCBI Taxonomy" id="2528274"/>
    <lineage>
        <taxon>Bacteria</taxon>
        <taxon>Pseudomonadati</taxon>
        <taxon>Nitrospinota/Tectimicrobiota group</taxon>
        <taxon>Candidatus Tectimicrobiota</taxon>
    </lineage>
</organism>
<evidence type="ECO:0000313" key="3">
    <source>
        <dbReference type="EMBL" id="MBI4251353.1"/>
    </source>
</evidence>
<name>A0A932ZT66_UNCTE</name>
<accession>A0A932ZT66</accession>
<protein>
    <recommendedName>
        <fullName evidence="5">Outer membrane protein assembly factor BamD</fullName>
    </recommendedName>
</protein>
<evidence type="ECO:0000313" key="4">
    <source>
        <dbReference type="Proteomes" id="UP000752292"/>
    </source>
</evidence>
<evidence type="ECO:0008006" key="5">
    <source>
        <dbReference type="Google" id="ProtNLM"/>
    </source>
</evidence>
<proteinExistence type="predicted"/>
<dbReference type="PROSITE" id="PS51257">
    <property type="entry name" value="PROKAR_LIPOPROTEIN"/>
    <property type="match status" value="1"/>
</dbReference>
<reference evidence="3" key="1">
    <citation type="submission" date="2020-07" db="EMBL/GenBank/DDBJ databases">
        <title>Huge and variable diversity of episymbiotic CPR bacteria and DPANN archaea in groundwater ecosystems.</title>
        <authorList>
            <person name="He C.Y."/>
            <person name="Keren R."/>
            <person name="Whittaker M."/>
            <person name="Farag I.F."/>
            <person name="Doudna J."/>
            <person name="Cate J.H.D."/>
            <person name="Banfield J.F."/>
        </authorList>
    </citation>
    <scope>NUCLEOTIDE SEQUENCE</scope>
    <source>
        <strain evidence="3">NC_groundwater_1370_Ag_S-0.2um_69_93</strain>
    </source>
</reference>
<gene>
    <name evidence="3" type="ORF">HY618_02750</name>
</gene>
<evidence type="ECO:0000256" key="1">
    <source>
        <dbReference type="SAM" id="MobiDB-lite"/>
    </source>
</evidence>
<sequence length="142" mass="15205">MKSHRLGPWLRAALAPALLAGALGTAGCGSISSPGGPSGPSAAAPQDEADYAGAAREHTAQSYARYLERHPAGAYARQAGHWAERLAYYDALSSRDPAVLQAFLRRFPQSDHATGAQRGLQRAEYERVKREDAIPAYRAFLA</sequence>